<comment type="caution">
    <text evidence="3">The sequence shown here is derived from an EMBL/GenBank/DDBJ whole genome shotgun (WGS) entry which is preliminary data.</text>
</comment>
<dbReference type="EMBL" id="JAKJPO010000001">
    <property type="protein sequence ID" value="MCF7220760.1"/>
    <property type="molecule type" value="Genomic_DNA"/>
</dbReference>
<dbReference type="Proteomes" id="UP001430796">
    <property type="component" value="Unassembled WGS sequence"/>
</dbReference>
<keyword evidence="4" id="KW-1185">Reference proteome</keyword>
<feature type="region of interest" description="Disordered" evidence="1">
    <location>
        <begin position="202"/>
        <end position="221"/>
    </location>
</feature>
<protein>
    <recommendedName>
        <fullName evidence="2">XAC0095-like domain-containing protein</fullName>
    </recommendedName>
</protein>
<feature type="region of interest" description="Disordered" evidence="1">
    <location>
        <begin position="78"/>
        <end position="100"/>
    </location>
</feature>
<evidence type="ECO:0000256" key="1">
    <source>
        <dbReference type="SAM" id="MobiDB-lite"/>
    </source>
</evidence>
<evidence type="ECO:0000259" key="2">
    <source>
        <dbReference type="Pfam" id="PF26642"/>
    </source>
</evidence>
<gene>
    <name evidence="3" type="ORF">L3V18_03000</name>
</gene>
<organism evidence="3 4">
    <name type="scientific">Marilutibacter chinensis</name>
    <dbReference type="NCBI Taxonomy" id="2912247"/>
    <lineage>
        <taxon>Bacteria</taxon>
        <taxon>Pseudomonadati</taxon>
        <taxon>Pseudomonadota</taxon>
        <taxon>Gammaproteobacteria</taxon>
        <taxon>Lysobacterales</taxon>
        <taxon>Lysobacteraceae</taxon>
        <taxon>Marilutibacter</taxon>
    </lineage>
</organism>
<reference evidence="3 4" key="3">
    <citation type="submission" date="2022-01" db="EMBL/GenBank/DDBJ databases">
        <authorList>
            <person name="Zhou L.Y."/>
        </authorList>
    </citation>
    <scope>NUCLEOTIDE SEQUENCE [LARGE SCALE GENOMIC DNA]</scope>
    <source>
        <strain evidence="3 4">TLK-CK17</strain>
    </source>
</reference>
<evidence type="ECO:0000313" key="3">
    <source>
        <dbReference type="EMBL" id="MCF7220760.1"/>
    </source>
</evidence>
<evidence type="ECO:0000313" key="4">
    <source>
        <dbReference type="Proteomes" id="UP001430796"/>
    </source>
</evidence>
<reference evidence="4" key="1">
    <citation type="submission" date="2022-01" db="EMBL/GenBank/DDBJ databases">
        <title>Lysobacter chinensis sp. nov., a bacterium isolated from cow dung compost.</title>
        <authorList>
            <person name="Zhou L.Y."/>
        </authorList>
    </citation>
    <scope>NUCLEOTIDE SEQUENCE [LARGE SCALE GENOMIC DNA]</scope>
    <source>
        <strain evidence="4">TLK-CK17</strain>
    </source>
</reference>
<feature type="domain" description="XAC0095-like" evidence="2">
    <location>
        <begin position="12"/>
        <end position="77"/>
    </location>
</feature>
<accession>A0ABS9HRH4</accession>
<reference evidence="3 4" key="2">
    <citation type="submission" date="2022-01" db="EMBL/GenBank/DDBJ databases">
        <title>Lysobacter chinensis sp. nov., a bacterium isolated from cow dung compost.</title>
        <authorList>
            <person name="Liu Y."/>
        </authorList>
    </citation>
    <scope>NUCLEOTIDE SEQUENCE [LARGE SCALE GENOMIC DNA]</scope>
    <source>
        <strain evidence="3 4">TLK-CK17</strain>
    </source>
</reference>
<dbReference type="NCBIfam" id="NF047335">
    <property type="entry name" value="T3SS_XAC0095"/>
    <property type="match status" value="1"/>
</dbReference>
<dbReference type="InterPro" id="IPR058099">
    <property type="entry name" value="T3SS_XAC0095_dom"/>
</dbReference>
<dbReference type="Pfam" id="PF26642">
    <property type="entry name" value="XAC0095_dom"/>
    <property type="match status" value="1"/>
</dbReference>
<name>A0ABS9HRH4_9GAMM</name>
<dbReference type="RefSeq" id="WP_237053111.1">
    <property type="nucleotide sequence ID" value="NZ_JAKJPO010000001.1"/>
</dbReference>
<sequence length="221" mass="23633">MSKRKPEETKAVGYVLPADGQVRLKSLYEHMRRLSHLAQSRARDGAPAGAPGAGAGELAVCLELLAEQAERVLDALSSPAEREAAPTSRQVQDAPARATSTQQVAEAQGGFFFGVTVDQIDALQTLAAKLSAHGDVVTGSGDAAFADQTLPTIGHAIFEEAEALRGILWQVNTQRLGGRVGETRPVYGVVPVRERITHEPADLMLPSPTFPTRRHDTATRH</sequence>
<proteinExistence type="predicted"/>